<dbReference type="Proteomes" id="UP000183658">
    <property type="component" value="Unassembled WGS sequence"/>
</dbReference>
<keyword evidence="2" id="KW-1185">Reference proteome</keyword>
<accession>A0A1H9CC30</accession>
<dbReference type="AlphaFoldDB" id="A0A1H9CC30"/>
<sequence length="105" mass="12204">MEEPNFSYLNSFSAGDKVFEDKILKVIKTEFPEERDTYLNNIAITNFDLAANNVHKLKHKISILGLEKSYELACKHELNLIEGNNTLHENFNEILNTMTRFLNEL</sequence>
<dbReference type="EMBL" id="FOFZ01000001">
    <property type="protein sequence ID" value="SEP98785.1"/>
    <property type="molecule type" value="Genomic_DNA"/>
</dbReference>
<dbReference type="Gene3D" id="1.20.120.160">
    <property type="entry name" value="HPT domain"/>
    <property type="match status" value="1"/>
</dbReference>
<evidence type="ECO:0008006" key="3">
    <source>
        <dbReference type="Google" id="ProtNLM"/>
    </source>
</evidence>
<dbReference type="OrthoDB" id="1441381at2"/>
<evidence type="ECO:0000313" key="2">
    <source>
        <dbReference type="Proteomes" id="UP000183658"/>
    </source>
</evidence>
<gene>
    <name evidence="1" type="ORF">SAMN05444355_101134</name>
</gene>
<dbReference type="RefSeq" id="WP_074720204.1">
    <property type="nucleotide sequence ID" value="NZ_CBCRVS010000003.1"/>
</dbReference>
<dbReference type="SUPFAM" id="SSF47226">
    <property type="entry name" value="Histidine-containing phosphotransfer domain, HPT domain"/>
    <property type="match status" value="1"/>
</dbReference>
<organism evidence="1 2">
    <name type="scientific">Flavobacterium frigoris</name>
    <dbReference type="NCBI Taxonomy" id="229204"/>
    <lineage>
        <taxon>Bacteria</taxon>
        <taxon>Pseudomonadati</taxon>
        <taxon>Bacteroidota</taxon>
        <taxon>Flavobacteriia</taxon>
        <taxon>Flavobacteriales</taxon>
        <taxon>Flavobacteriaceae</taxon>
        <taxon>Flavobacterium</taxon>
    </lineage>
</organism>
<dbReference type="InterPro" id="IPR036641">
    <property type="entry name" value="HPT_dom_sf"/>
</dbReference>
<reference evidence="2" key="1">
    <citation type="submission" date="2016-10" db="EMBL/GenBank/DDBJ databases">
        <authorList>
            <person name="Varghese N."/>
            <person name="Submissions S."/>
        </authorList>
    </citation>
    <scope>NUCLEOTIDE SEQUENCE [LARGE SCALE GENOMIC DNA]</scope>
    <source>
        <strain evidence="2">DSM 15719</strain>
    </source>
</reference>
<proteinExistence type="predicted"/>
<evidence type="ECO:0000313" key="1">
    <source>
        <dbReference type="EMBL" id="SEP98785.1"/>
    </source>
</evidence>
<name>A0A1H9CC30_FLAFI</name>
<protein>
    <recommendedName>
        <fullName evidence="3">HPt domain-containing protein</fullName>
    </recommendedName>
</protein>
<dbReference type="GO" id="GO:0000160">
    <property type="term" value="P:phosphorelay signal transduction system"/>
    <property type="evidence" value="ECO:0007669"/>
    <property type="project" value="InterPro"/>
</dbReference>